<evidence type="ECO:0000259" key="1">
    <source>
        <dbReference type="PROSITE" id="PS51186"/>
    </source>
</evidence>
<feature type="domain" description="N-acetyltransferase" evidence="1">
    <location>
        <begin position="3"/>
        <end position="173"/>
    </location>
</feature>
<dbReference type="STRING" id="692418.SAMN04488029_1598"/>
<reference evidence="2 3" key="1">
    <citation type="submission" date="2017-04" db="EMBL/GenBank/DDBJ databases">
        <authorList>
            <person name="Afonso C.L."/>
            <person name="Miller P.J."/>
            <person name="Scott M.A."/>
            <person name="Spackman E."/>
            <person name="Goraichik I."/>
            <person name="Dimitrov K.M."/>
            <person name="Suarez D.L."/>
            <person name="Swayne D.E."/>
        </authorList>
    </citation>
    <scope>NUCLEOTIDE SEQUENCE [LARGE SCALE GENOMIC DNA]</scope>
    <source>
        <strain evidence="2 3">DSM 26133</strain>
    </source>
</reference>
<dbReference type="GO" id="GO:0016747">
    <property type="term" value="F:acyltransferase activity, transferring groups other than amino-acyl groups"/>
    <property type="evidence" value="ECO:0007669"/>
    <property type="project" value="InterPro"/>
</dbReference>
<accession>A0A1W2G9A2</accession>
<dbReference type="InterPro" id="IPR000182">
    <property type="entry name" value="GNAT_dom"/>
</dbReference>
<dbReference type="SUPFAM" id="SSF55729">
    <property type="entry name" value="Acyl-CoA N-acyltransferases (Nat)"/>
    <property type="match status" value="1"/>
</dbReference>
<dbReference type="OrthoDB" id="8221510at2"/>
<dbReference type="AlphaFoldDB" id="A0A1W2G9A2"/>
<proteinExistence type="predicted"/>
<dbReference type="RefSeq" id="WP_084371906.1">
    <property type="nucleotide sequence ID" value="NZ_FWYF01000001.1"/>
</dbReference>
<name>A0A1W2G9A2_REIFA</name>
<dbReference type="PROSITE" id="PS51186">
    <property type="entry name" value="GNAT"/>
    <property type="match status" value="1"/>
</dbReference>
<sequence length="182" mass="21293">MKTTTREMIPADAERVVDYFSNADVAYLKGMGADKSKLPAREEWIAAIQAELNKPFEEKQLYYVIWEVDGKAIGHSNINHITLGQEAYMHLHIWEKENRRFGHGLELVKQSIPKYFEHFQLQKLRCEPFAGNTAPVHLLEQAGFEFVEIYETTPSIICFPQEVRRFEMSKTRFLNLDHFQTK</sequence>
<dbReference type="InterPro" id="IPR016181">
    <property type="entry name" value="Acyl_CoA_acyltransferase"/>
</dbReference>
<evidence type="ECO:0000313" key="2">
    <source>
        <dbReference type="EMBL" id="SMD33270.1"/>
    </source>
</evidence>
<dbReference type="EMBL" id="FWYF01000001">
    <property type="protein sequence ID" value="SMD33270.1"/>
    <property type="molecule type" value="Genomic_DNA"/>
</dbReference>
<keyword evidence="2" id="KW-0808">Transferase</keyword>
<organism evidence="2 3">
    <name type="scientific">Reichenbachiella faecimaris</name>
    <dbReference type="NCBI Taxonomy" id="692418"/>
    <lineage>
        <taxon>Bacteria</taxon>
        <taxon>Pseudomonadati</taxon>
        <taxon>Bacteroidota</taxon>
        <taxon>Cytophagia</taxon>
        <taxon>Cytophagales</taxon>
        <taxon>Reichenbachiellaceae</taxon>
        <taxon>Reichenbachiella</taxon>
    </lineage>
</organism>
<protein>
    <submittedName>
        <fullName evidence="2">Protein N-acetyltransferase, RimJ/RimL family</fullName>
    </submittedName>
</protein>
<evidence type="ECO:0000313" key="3">
    <source>
        <dbReference type="Proteomes" id="UP000192472"/>
    </source>
</evidence>
<dbReference type="Pfam" id="PF13302">
    <property type="entry name" value="Acetyltransf_3"/>
    <property type="match status" value="1"/>
</dbReference>
<keyword evidence="3" id="KW-1185">Reference proteome</keyword>
<gene>
    <name evidence="2" type="ORF">SAMN04488029_1598</name>
</gene>
<dbReference type="Gene3D" id="3.40.630.30">
    <property type="match status" value="1"/>
</dbReference>
<dbReference type="Proteomes" id="UP000192472">
    <property type="component" value="Unassembled WGS sequence"/>
</dbReference>